<name>A0A6B0UJN8_IXORI</name>
<feature type="signal peptide" evidence="1">
    <location>
        <begin position="1"/>
        <end position="17"/>
    </location>
</feature>
<dbReference type="EMBL" id="GIFC01007809">
    <property type="protein sequence ID" value="MXU89892.1"/>
    <property type="molecule type" value="Transcribed_RNA"/>
</dbReference>
<evidence type="ECO:0000256" key="1">
    <source>
        <dbReference type="SAM" id="SignalP"/>
    </source>
</evidence>
<keyword evidence="1" id="KW-0732">Signal</keyword>
<proteinExistence type="predicted"/>
<organism evidence="2">
    <name type="scientific">Ixodes ricinus</name>
    <name type="common">Common tick</name>
    <name type="synonym">Acarus ricinus</name>
    <dbReference type="NCBI Taxonomy" id="34613"/>
    <lineage>
        <taxon>Eukaryota</taxon>
        <taxon>Metazoa</taxon>
        <taxon>Ecdysozoa</taxon>
        <taxon>Arthropoda</taxon>
        <taxon>Chelicerata</taxon>
        <taxon>Arachnida</taxon>
        <taxon>Acari</taxon>
        <taxon>Parasitiformes</taxon>
        <taxon>Ixodida</taxon>
        <taxon>Ixodoidea</taxon>
        <taxon>Ixodidae</taxon>
        <taxon>Ixodinae</taxon>
        <taxon>Ixodes</taxon>
    </lineage>
</organism>
<evidence type="ECO:0008006" key="3">
    <source>
        <dbReference type="Google" id="ProtNLM"/>
    </source>
</evidence>
<evidence type="ECO:0000313" key="2">
    <source>
        <dbReference type="EMBL" id="MXU89892.1"/>
    </source>
</evidence>
<dbReference type="AlphaFoldDB" id="A0A6B0UJN8"/>
<reference evidence="2" key="1">
    <citation type="submission" date="2019-12" db="EMBL/GenBank/DDBJ databases">
        <title>An insight into the sialome of adult female Ixodes ricinus ticks feeding for 6 days.</title>
        <authorList>
            <person name="Perner J."/>
            <person name="Ribeiro J.M.C."/>
        </authorList>
    </citation>
    <scope>NUCLEOTIDE SEQUENCE</scope>
    <source>
        <strain evidence="2">Semi-engorged</strain>
        <tissue evidence="2">Salivary glands</tissue>
    </source>
</reference>
<accession>A0A6B0UJN8</accession>
<feature type="chain" id="PRO_5025570370" description="Secreted protein" evidence="1">
    <location>
        <begin position="18"/>
        <end position="111"/>
    </location>
</feature>
<sequence>MCSTAALKVCVLGQACGATMTSQTGVASMLWQRRTNVALALTRCQWVEKTWKTGLHICTDTPSLGSDTRKEKKKITVYNWGGNRPATNKDDTGRWIGDPHLHRWGQMCPPP</sequence>
<protein>
    <recommendedName>
        <fullName evidence="3">Secreted protein</fullName>
    </recommendedName>
</protein>